<reference evidence="1 2" key="1">
    <citation type="journal article" date="2012" name="J. Virol.">
        <title>Genome of Klebsiella sp.-Infecting Bacteriophage vB_KleM_RaK2.</title>
        <authorList>
            <person name="Simoliunas E."/>
            <person name="Kaliniene L."/>
            <person name="Truncaite L."/>
            <person name="Klausa V."/>
            <person name="Zajanckauskaite A."/>
            <person name="Meskys R."/>
        </authorList>
    </citation>
    <scope>NUCLEOTIDE SEQUENCE [LARGE SCALE GENOMIC DNA]</scope>
</reference>
<name>H6X3Z0_9CAUD</name>
<keyword evidence="2" id="KW-1185">Reference proteome</keyword>
<dbReference type="KEGG" id="vg:14012771"/>
<gene>
    <name evidence="1" type="ORF">RaK2_00183</name>
</gene>
<accession>H6X3Z0</accession>
<evidence type="ECO:0000313" key="1">
    <source>
        <dbReference type="EMBL" id="AFA44456.1"/>
    </source>
</evidence>
<dbReference type="GeneID" id="14012771"/>
<organism evidence="1 2">
    <name type="scientific">Klebsiella phage vB_KleM_RaK2</name>
    <dbReference type="NCBI Taxonomy" id="1147094"/>
    <lineage>
        <taxon>Viruses</taxon>
        <taxon>Duplodnaviria</taxon>
        <taxon>Heunggongvirae</taxon>
        <taxon>Uroviricota</taxon>
        <taxon>Caudoviricetes</taxon>
        <taxon>Alcyoneusvirus</taxon>
        <taxon>Alcyoneusvirus RaK2</taxon>
    </lineage>
</organism>
<sequence length="64" mass="7418">MSVLFEKKYCTKCLTAYTIQGMICCSNCQSTDAQTFLVDDRYTDLIQFKANRNLKHFSALHDKD</sequence>
<dbReference type="EMBL" id="JQ513383">
    <property type="protein sequence ID" value="AFA44456.1"/>
    <property type="molecule type" value="Genomic_DNA"/>
</dbReference>
<dbReference type="OrthoDB" id="38799at10239"/>
<dbReference type="RefSeq" id="YP_007007338.1">
    <property type="nucleotide sequence ID" value="NC_019526.1"/>
</dbReference>
<evidence type="ECO:0000313" key="2">
    <source>
        <dbReference type="Proteomes" id="UP000007524"/>
    </source>
</evidence>
<proteinExistence type="predicted"/>
<dbReference type="Proteomes" id="UP000007524">
    <property type="component" value="Segment"/>
</dbReference>
<protein>
    <submittedName>
        <fullName evidence="1">Uncharacterized protein</fullName>
    </submittedName>
</protein>